<sequence length="215" mass="24097">MEIDDDEPMSSELGADGEDVLKKKGMHCRIYTRILMQDAIVASLLVCAEVDDTVLDIAHQVEARLKRMWKLPVKIRKCEAISGENVPDSILASEIADSILVCHLPDSNEILCLACGSVVLNPSLLECGHTVHSHCLSLLASDEEYKRGLICVKCPVDDSITQFSRRRERQSSSVDSSASRQQHSTSRKRRLTIPQKRGTVRENQDVYRNFGDNYI</sequence>
<dbReference type="SUPFAM" id="SSF57850">
    <property type="entry name" value="RING/U-box"/>
    <property type="match status" value="1"/>
</dbReference>
<dbReference type="PROSITE" id="PS50089">
    <property type="entry name" value="ZF_RING_2"/>
    <property type="match status" value="1"/>
</dbReference>
<evidence type="ECO:0000313" key="4">
    <source>
        <dbReference type="EMBL" id="CAE0374133.1"/>
    </source>
</evidence>
<reference evidence="4" key="1">
    <citation type="submission" date="2021-01" db="EMBL/GenBank/DDBJ databases">
        <authorList>
            <person name="Corre E."/>
            <person name="Pelletier E."/>
            <person name="Niang G."/>
            <person name="Scheremetjew M."/>
            <person name="Finn R."/>
            <person name="Kale V."/>
            <person name="Holt S."/>
            <person name="Cochrane G."/>
            <person name="Meng A."/>
            <person name="Brown T."/>
            <person name="Cohen L."/>
        </authorList>
    </citation>
    <scope>NUCLEOTIDE SEQUENCE</scope>
    <source>
        <strain evidence="4">CCMP1510</strain>
    </source>
</reference>
<dbReference type="InterPro" id="IPR001841">
    <property type="entry name" value="Znf_RING"/>
</dbReference>
<keyword evidence="1" id="KW-0862">Zinc</keyword>
<keyword evidence="1" id="KW-0479">Metal-binding</keyword>
<organism evidence="4">
    <name type="scientific">Aureoumbra lagunensis</name>
    <dbReference type="NCBI Taxonomy" id="44058"/>
    <lineage>
        <taxon>Eukaryota</taxon>
        <taxon>Sar</taxon>
        <taxon>Stramenopiles</taxon>
        <taxon>Ochrophyta</taxon>
        <taxon>Pelagophyceae</taxon>
        <taxon>Pelagomonadales</taxon>
        <taxon>Aureoumbra</taxon>
    </lineage>
</organism>
<feature type="region of interest" description="Disordered" evidence="2">
    <location>
        <begin position="165"/>
        <end position="198"/>
    </location>
</feature>
<dbReference type="Gene3D" id="3.30.40.10">
    <property type="entry name" value="Zinc/RING finger domain, C3HC4 (zinc finger)"/>
    <property type="match status" value="1"/>
</dbReference>
<dbReference type="GO" id="GO:0008270">
    <property type="term" value="F:zinc ion binding"/>
    <property type="evidence" value="ECO:0007669"/>
    <property type="project" value="UniProtKB-KW"/>
</dbReference>
<name>A0A7S3K3W6_9STRA</name>
<evidence type="ECO:0000259" key="3">
    <source>
        <dbReference type="PROSITE" id="PS50089"/>
    </source>
</evidence>
<keyword evidence="1" id="KW-0863">Zinc-finger</keyword>
<protein>
    <recommendedName>
        <fullName evidence="3">RING-type domain-containing protein</fullName>
    </recommendedName>
</protein>
<accession>A0A7S3K3W6</accession>
<dbReference type="EMBL" id="HBIJ01022793">
    <property type="protein sequence ID" value="CAE0374133.1"/>
    <property type="molecule type" value="Transcribed_RNA"/>
</dbReference>
<feature type="domain" description="RING-type" evidence="3">
    <location>
        <begin position="112"/>
        <end position="158"/>
    </location>
</feature>
<evidence type="ECO:0000256" key="1">
    <source>
        <dbReference type="PROSITE-ProRule" id="PRU00175"/>
    </source>
</evidence>
<dbReference type="AlphaFoldDB" id="A0A7S3K3W6"/>
<proteinExistence type="predicted"/>
<gene>
    <name evidence="4" type="ORF">ALAG00032_LOCUS14936</name>
</gene>
<evidence type="ECO:0000256" key="2">
    <source>
        <dbReference type="SAM" id="MobiDB-lite"/>
    </source>
</evidence>
<dbReference type="InterPro" id="IPR013083">
    <property type="entry name" value="Znf_RING/FYVE/PHD"/>
</dbReference>
<feature type="compositionally biased region" description="Low complexity" evidence="2">
    <location>
        <begin position="171"/>
        <end position="184"/>
    </location>
</feature>